<protein>
    <recommendedName>
        <fullName evidence="6">Amino acid transporter transmembrane domain-containing protein</fullName>
    </recommendedName>
</protein>
<evidence type="ECO:0000256" key="5">
    <source>
        <dbReference type="SAM" id="Phobius"/>
    </source>
</evidence>
<evidence type="ECO:0000256" key="2">
    <source>
        <dbReference type="ARBA" id="ARBA00022692"/>
    </source>
</evidence>
<gene>
    <name evidence="7" type="ORF">NEZAVI_LOCUS10123</name>
</gene>
<accession>A0A9P0HFF6</accession>
<evidence type="ECO:0000259" key="6">
    <source>
        <dbReference type="Pfam" id="PF01490"/>
    </source>
</evidence>
<dbReference type="Proteomes" id="UP001152798">
    <property type="component" value="Chromosome 5"/>
</dbReference>
<comment type="subcellular location">
    <subcellularLocation>
        <location evidence="1">Membrane</location>
        <topology evidence="1">Multi-pass membrane protein</topology>
    </subcellularLocation>
</comment>
<dbReference type="InterPro" id="IPR013057">
    <property type="entry name" value="AA_transpt_TM"/>
</dbReference>
<sequence length="223" mass="24357">MLLSVQMDMKNKRDISKAIILAFIMSGSICLITCLLCYLRLGDSVGYNTLQSLPQSLGLDLALCLSTLQVCLSMAIGSTSLFQDIEQSLRIQPEFGWRRAALRTGTVLLAVAVGEAVPRAELLMGLVGGALTGQLMFLFPPLLYWRLRSMSSSTPGYGSIGMLSIPPPDRRQHFFLIAVVVVGLAATFCSTYFSFRSTLEYAEFVPSCLINSTAASQFVSRVY</sequence>
<dbReference type="EMBL" id="OV725081">
    <property type="protein sequence ID" value="CAH1401013.1"/>
    <property type="molecule type" value="Genomic_DNA"/>
</dbReference>
<evidence type="ECO:0000313" key="8">
    <source>
        <dbReference type="Proteomes" id="UP001152798"/>
    </source>
</evidence>
<feature type="transmembrane region" description="Helical" evidence="5">
    <location>
        <begin position="20"/>
        <end position="41"/>
    </location>
</feature>
<dbReference type="PANTHER" id="PTHR22950:SF703">
    <property type="entry name" value="AMINO ACID TRANSPORTER TRANSMEMBRANE DOMAIN-CONTAINING PROTEIN"/>
    <property type="match status" value="1"/>
</dbReference>
<organism evidence="7 8">
    <name type="scientific">Nezara viridula</name>
    <name type="common">Southern green stink bug</name>
    <name type="synonym">Cimex viridulus</name>
    <dbReference type="NCBI Taxonomy" id="85310"/>
    <lineage>
        <taxon>Eukaryota</taxon>
        <taxon>Metazoa</taxon>
        <taxon>Ecdysozoa</taxon>
        <taxon>Arthropoda</taxon>
        <taxon>Hexapoda</taxon>
        <taxon>Insecta</taxon>
        <taxon>Pterygota</taxon>
        <taxon>Neoptera</taxon>
        <taxon>Paraneoptera</taxon>
        <taxon>Hemiptera</taxon>
        <taxon>Heteroptera</taxon>
        <taxon>Panheteroptera</taxon>
        <taxon>Pentatomomorpha</taxon>
        <taxon>Pentatomoidea</taxon>
        <taxon>Pentatomidae</taxon>
        <taxon>Pentatominae</taxon>
        <taxon>Nezara</taxon>
    </lineage>
</organism>
<evidence type="ECO:0000256" key="4">
    <source>
        <dbReference type="ARBA" id="ARBA00023136"/>
    </source>
</evidence>
<dbReference type="GO" id="GO:0015179">
    <property type="term" value="F:L-amino acid transmembrane transporter activity"/>
    <property type="evidence" value="ECO:0007669"/>
    <property type="project" value="TreeGrafter"/>
</dbReference>
<evidence type="ECO:0000313" key="7">
    <source>
        <dbReference type="EMBL" id="CAH1401013.1"/>
    </source>
</evidence>
<keyword evidence="2 5" id="KW-0812">Transmembrane</keyword>
<keyword evidence="4 5" id="KW-0472">Membrane</keyword>
<dbReference type="Pfam" id="PF01490">
    <property type="entry name" value="Aa_trans"/>
    <property type="match status" value="1"/>
</dbReference>
<dbReference type="OrthoDB" id="28208at2759"/>
<reference evidence="7" key="1">
    <citation type="submission" date="2022-01" db="EMBL/GenBank/DDBJ databases">
        <authorList>
            <person name="King R."/>
        </authorList>
    </citation>
    <scope>NUCLEOTIDE SEQUENCE</scope>
</reference>
<dbReference type="PANTHER" id="PTHR22950">
    <property type="entry name" value="AMINO ACID TRANSPORTER"/>
    <property type="match status" value="1"/>
</dbReference>
<feature type="transmembrane region" description="Helical" evidence="5">
    <location>
        <begin position="174"/>
        <end position="195"/>
    </location>
</feature>
<dbReference type="AlphaFoldDB" id="A0A9P0HFF6"/>
<name>A0A9P0HFF6_NEZVI</name>
<evidence type="ECO:0000256" key="1">
    <source>
        <dbReference type="ARBA" id="ARBA00004141"/>
    </source>
</evidence>
<dbReference type="GO" id="GO:0005774">
    <property type="term" value="C:vacuolar membrane"/>
    <property type="evidence" value="ECO:0007669"/>
    <property type="project" value="TreeGrafter"/>
</dbReference>
<feature type="transmembrane region" description="Helical" evidence="5">
    <location>
        <begin position="100"/>
        <end position="117"/>
    </location>
</feature>
<feature type="transmembrane region" description="Helical" evidence="5">
    <location>
        <begin position="61"/>
        <end position="79"/>
    </location>
</feature>
<proteinExistence type="predicted"/>
<keyword evidence="8" id="KW-1185">Reference proteome</keyword>
<keyword evidence="3 5" id="KW-1133">Transmembrane helix</keyword>
<feature type="domain" description="Amino acid transporter transmembrane" evidence="6">
    <location>
        <begin position="1"/>
        <end position="151"/>
    </location>
</feature>
<feature type="transmembrane region" description="Helical" evidence="5">
    <location>
        <begin position="123"/>
        <end position="145"/>
    </location>
</feature>
<evidence type="ECO:0000256" key="3">
    <source>
        <dbReference type="ARBA" id="ARBA00022989"/>
    </source>
</evidence>